<evidence type="ECO:0000259" key="1">
    <source>
        <dbReference type="PROSITE" id="PS50994"/>
    </source>
</evidence>
<evidence type="ECO:0000313" key="3">
    <source>
        <dbReference type="Proteomes" id="UP000004358"/>
    </source>
</evidence>
<dbReference type="PANTHER" id="PTHR46889">
    <property type="entry name" value="TRANSPOSASE INSF FOR INSERTION SEQUENCE IS3B-RELATED"/>
    <property type="match status" value="1"/>
</dbReference>
<dbReference type="Proteomes" id="UP000004358">
    <property type="component" value="Unassembled WGS sequence"/>
</dbReference>
<proteinExistence type="predicted"/>
<dbReference type="InterPro" id="IPR036397">
    <property type="entry name" value="RNaseH_sf"/>
</dbReference>
<evidence type="ECO:0000313" key="2">
    <source>
        <dbReference type="EMBL" id="EAQ78587.1"/>
    </source>
</evidence>
<dbReference type="InterPro" id="IPR001584">
    <property type="entry name" value="Integrase_cat-core"/>
</dbReference>
<protein>
    <submittedName>
        <fullName evidence="2">Transposase</fullName>
    </submittedName>
</protein>
<gene>
    <name evidence="2" type="ORF">DSM3645_26929</name>
</gene>
<dbReference type="HOGENOM" id="CLU_2204921_0_0_0"/>
<dbReference type="PANTHER" id="PTHR46889:SF4">
    <property type="entry name" value="TRANSPOSASE INSO FOR INSERTION SEQUENCE ELEMENT IS911B-RELATED"/>
    <property type="match status" value="1"/>
</dbReference>
<dbReference type="Gene3D" id="3.30.420.10">
    <property type="entry name" value="Ribonuclease H-like superfamily/Ribonuclease H"/>
    <property type="match status" value="1"/>
</dbReference>
<dbReference type="GO" id="GO:0003676">
    <property type="term" value="F:nucleic acid binding"/>
    <property type="evidence" value="ECO:0007669"/>
    <property type="project" value="InterPro"/>
</dbReference>
<dbReference type="SUPFAM" id="SSF53098">
    <property type="entry name" value="Ribonuclease H-like"/>
    <property type="match status" value="1"/>
</dbReference>
<comment type="caution">
    <text evidence="2">The sequence shown here is derived from an EMBL/GenBank/DDBJ whole genome shotgun (WGS) entry which is preliminary data.</text>
</comment>
<accession>A3ZYB1</accession>
<reference evidence="2 3" key="1">
    <citation type="submission" date="2006-02" db="EMBL/GenBank/DDBJ databases">
        <authorList>
            <person name="Amann R."/>
            <person name="Ferriera S."/>
            <person name="Johnson J."/>
            <person name="Kravitz S."/>
            <person name="Halpern A."/>
            <person name="Remington K."/>
            <person name="Beeson K."/>
            <person name="Tran B."/>
            <person name="Rogers Y.-H."/>
            <person name="Friedman R."/>
            <person name="Venter J.C."/>
        </authorList>
    </citation>
    <scope>NUCLEOTIDE SEQUENCE [LARGE SCALE GENOMIC DNA]</scope>
    <source>
        <strain evidence="2 3">DSM 3645</strain>
    </source>
</reference>
<dbReference type="GO" id="GO:0015074">
    <property type="term" value="P:DNA integration"/>
    <property type="evidence" value="ECO:0007669"/>
    <property type="project" value="InterPro"/>
</dbReference>
<dbReference type="InterPro" id="IPR012337">
    <property type="entry name" value="RNaseH-like_sf"/>
</dbReference>
<dbReference type="Pfam" id="PF00665">
    <property type="entry name" value="rve"/>
    <property type="match status" value="1"/>
</dbReference>
<dbReference type="STRING" id="314230.DSM3645_26929"/>
<dbReference type="PROSITE" id="PS50994">
    <property type="entry name" value="INTEGRASE"/>
    <property type="match status" value="1"/>
</dbReference>
<dbReference type="eggNOG" id="COG2801">
    <property type="taxonomic scope" value="Bacteria"/>
</dbReference>
<organism evidence="2 3">
    <name type="scientific">Blastopirellula marina DSM 3645</name>
    <dbReference type="NCBI Taxonomy" id="314230"/>
    <lineage>
        <taxon>Bacteria</taxon>
        <taxon>Pseudomonadati</taxon>
        <taxon>Planctomycetota</taxon>
        <taxon>Planctomycetia</taxon>
        <taxon>Pirellulales</taxon>
        <taxon>Pirellulaceae</taxon>
        <taxon>Blastopirellula</taxon>
    </lineage>
</organism>
<dbReference type="InterPro" id="IPR050900">
    <property type="entry name" value="Transposase_IS3/IS150/IS904"/>
</dbReference>
<dbReference type="EMBL" id="AANZ01000020">
    <property type="protein sequence ID" value="EAQ78587.1"/>
    <property type="molecule type" value="Genomic_DNA"/>
</dbReference>
<sequence length="107" mass="12147">MVINRPNQVWSSDITYVPMQRGYLHLVAVLDWCSRYALSWRLSNSMDVDFRGAALDEALDQGTPEIFNTNLLATLPCGKKRPQKLQSTESSSNLVPHDELAAWAIRR</sequence>
<dbReference type="AlphaFoldDB" id="A3ZYB1"/>
<feature type="domain" description="Integrase catalytic" evidence="1">
    <location>
        <begin position="2"/>
        <end position="107"/>
    </location>
</feature>
<name>A3ZYB1_9BACT</name>